<dbReference type="PROSITE" id="PS50206">
    <property type="entry name" value="RHODANESE_3"/>
    <property type="match status" value="1"/>
</dbReference>
<dbReference type="Gene3D" id="3.40.250.10">
    <property type="entry name" value="Rhodanese-like domain"/>
    <property type="match status" value="1"/>
</dbReference>
<organism evidence="2 3">
    <name type="scientific">Kiloniella litopenaei</name>
    <dbReference type="NCBI Taxonomy" id="1549748"/>
    <lineage>
        <taxon>Bacteria</taxon>
        <taxon>Pseudomonadati</taxon>
        <taxon>Pseudomonadota</taxon>
        <taxon>Alphaproteobacteria</taxon>
        <taxon>Rhodospirillales</taxon>
        <taxon>Kiloniellaceae</taxon>
        <taxon>Kiloniella</taxon>
    </lineage>
</organism>
<dbReference type="Pfam" id="PF00581">
    <property type="entry name" value="Rhodanese"/>
    <property type="match status" value="1"/>
</dbReference>
<accession>A0A0M2R9G2</accession>
<dbReference type="CDD" id="cd00158">
    <property type="entry name" value="RHOD"/>
    <property type="match status" value="1"/>
</dbReference>
<comment type="caution">
    <text evidence="2">The sequence shown here is derived from an EMBL/GenBank/DDBJ whole genome shotgun (WGS) entry which is preliminary data.</text>
</comment>
<protein>
    <recommendedName>
        <fullName evidence="1">Rhodanese domain-containing protein</fullName>
    </recommendedName>
</protein>
<dbReference type="SMART" id="SM00450">
    <property type="entry name" value="RHOD"/>
    <property type="match status" value="1"/>
</dbReference>
<reference evidence="2 3" key="1">
    <citation type="submission" date="2015-03" db="EMBL/GenBank/DDBJ databases">
        <title>Genome sequence of Kiloniella sp. P1-1, isolated from the gut microflora of Pacific white shrimp, Penaeus vannamei.</title>
        <authorList>
            <person name="Shao Z."/>
            <person name="Wang L."/>
            <person name="Li X."/>
        </authorList>
    </citation>
    <scope>NUCLEOTIDE SEQUENCE [LARGE SCALE GENOMIC DNA]</scope>
    <source>
        <strain evidence="2 3">P1-1</strain>
    </source>
</reference>
<dbReference type="PANTHER" id="PTHR43031">
    <property type="entry name" value="FAD-DEPENDENT OXIDOREDUCTASE"/>
    <property type="match status" value="1"/>
</dbReference>
<evidence type="ECO:0000259" key="1">
    <source>
        <dbReference type="PROSITE" id="PS50206"/>
    </source>
</evidence>
<name>A0A0M2R9G2_9PROT</name>
<dbReference type="EMBL" id="LANI01000002">
    <property type="protein sequence ID" value="KKJ78497.1"/>
    <property type="molecule type" value="Genomic_DNA"/>
</dbReference>
<dbReference type="InterPro" id="IPR050229">
    <property type="entry name" value="GlpE_sulfurtransferase"/>
</dbReference>
<sequence length="131" mass="14368">MLTIVFSIFLTTSVSADEVSPTDVSGATTVNTAEAKALFDEGVYFVDVRKDSDWEAGRVPDAIHIELKKVFSDETLTAEVEKDAKVVIYCNGEKCLRSSQAAAKAVEWGFSNVYYYRDGFPAWKAAGNPVE</sequence>
<keyword evidence="3" id="KW-1185">Reference proteome</keyword>
<feature type="domain" description="Rhodanese" evidence="1">
    <location>
        <begin position="39"/>
        <end position="131"/>
    </location>
</feature>
<evidence type="ECO:0000313" key="2">
    <source>
        <dbReference type="EMBL" id="KKJ78497.1"/>
    </source>
</evidence>
<dbReference type="STRING" id="1549748.WH95_02775"/>
<dbReference type="AlphaFoldDB" id="A0A0M2R9G2"/>
<gene>
    <name evidence="2" type="ORF">WH95_02775</name>
</gene>
<proteinExistence type="predicted"/>
<dbReference type="SUPFAM" id="SSF52821">
    <property type="entry name" value="Rhodanese/Cell cycle control phosphatase"/>
    <property type="match status" value="1"/>
</dbReference>
<dbReference type="Proteomes" id="UP000034491">
    <property type="component" value="Unassembled WGS sequence"/>
</dbReference>
<dbReference type="PANTHER" id="PTHR43031:SF1">
    <property type="entry name" value="PYRIDINE NUCLEOTIDE-DISULPHIDE OXIDOREDUCTASE"/>
    <property type="match status" value="1"/>
</dbReference>
<dbReference type="InterPro" id="IPR001763">
    <property type="entry name" value="Rhodanese-like_dom"/>
</dbReference>
<dbReference type="InterPro" id="IPR036873">
    <property type="entry name" value="Rhodanese-like_dom_sf"/>
</dbReference>
<evidence type="ECO:0000313" key="3">
    <source>
        <dbReference type="Proteomes" id="UP000034491"/>
    </source>
</evidence>